<dbReference type="OrthoDB" id="2935237at2759"/>
<dbReference type="RefSeq" id="XP_031007930.1">
    <property type="nucleotide sequence ID" value="XM_031147670.1"/>
</dbReference>
<accession>A0A8H8U0P1</accession>
<dbReference type="Proteomes" id="UP000431533">
    <property type="component" value="Unassembled WGS sequence"/>
</dbReference>
<name>A0A8H8U0P1_9HELO</name>
<dbReference type="EMBL" id="QGMH01000021">
    <property type="protein sequence ID" value="TVY29142.1"/>
    <property type="molecule type" value="Genomic_DNA"/>
</dbReference>
<evidence type="ECO:0000313" key="2">
    <source>
        <dbReference type="Proteomes" id="UP000431533"/>
    </source>
</evidence>
<dbReference type="GeneID" id="41982893"/>
<proteinExistence type="predicted"/>
<sequence>MNEALCSILCGENEWCFHTEGQSIKFNQDGTGELWCRCNFNYFIATELEWKSIDPPNRSTQIASSTSSLTHTKLPQLLGQLTLEITLVKQIPQHARAFLSRSTILNELGLRDAAFRPKSYTIRIEKGNFVEPCCIRGMSPSMPRFALRLLFDTSPYPPRVEWRAPEGGPDSNCFWEHREFVGRAAPDLRKSGRAMNDFPTEGWNSCVVS</sequence>
<keyword evidence="2" id="KW-1185">Reference proteome</keyword>
<dbReference type="AlphaFoldDB" id="A0A8H8U0P1"/>
<comment type="caution">
    <text evidence="1">The sequence shown here is derived from an EMBL/GenBank/DDBJ whole genome shotgun (WGS) entry which is preliminary data.</text>
</comment>
<reference evidence="1 2" key="1">
    <citation type="submission" date="2018-05" db="EMBL/GenBank/DDBJ databases">
        <title>Genome sequencing and assembly of the regulated plant pathogen Lachnellula willkommii and related sister species for the development of diagnostic species identification markers.</title>
        <authorList>
            <person name="Giroux E."/>
            <person name="Bilodeau G."/>
        </authorList>
    </citation>
    <scope>NUCLEOTIDE SEQUENCE [LARGE SCALE GENOMIC DNA]</scope>
    <source>
        <strain evidence="1 2">CBS 185.66</strain>
    </source>
</reference>
<evidence type="ECO:0000313" key="1">
    <source>
        <dbReference type="EMBL" id="TVY29142.1"/>
    </source>
</evidence>
<protein>
    <submittedName>
        <fullName evidence="1">Uncharacterized protein</fullName>
    </submittedName>
</protein>
<gene>
    <name evidence="1" type="ORF">LHYA1_G002695</name>
</gene>
<organism evidence="1 2">
    <name type="scientific">Lachnellula hyalina</name>
    <dbReference type="NCBI Taxonomy" id="1316788"/>
    <lineage>
        <taxon>Eukaryota</taxon>
        <taxon>Fungi</taxon>
        <taxon>Dikarya</taxon>
        <taxon>Ascomycota</taxon>
        <taxon>Pezizomycotina</taxon>
        <taxon>Leotiomycetes</taxon>
        <taxon>Helotiales</taxon>
        <taxon>Lachnaceae</taxon>
        <taxon>Lachnellula</taxon>
    </lineage>
</organism>